<organism evidence="1 2">
    <name type="scientific">Pseudomonas putida</name>
    <name type="common">Arthrobacter siderocapsulatus</name>
    <dbReference type="NCBI Taxonomy" id="303"/>
    <lineage>
        <taxon>Bacteria</taxon>
        <taxon>Pseudomonadati</taxon>
        <taxon>Pseudomonadota</taxon>
        <taxon>Gammaproteobacteria</taxon>
        <taxon>Pseudomonadales</taxon>
        <taxon>Pseudomonadaceae</taxon>
        <taxon>Pseudomonas</taxon>
    </lineage>
</organism>
<sequence>MVQRDLVVIFALVALDQPRAQLGVHGIALVLPDLAQIGIVGALGERVLEGRRAPQQAVGVDALDADQLLVVVVLRVVGPVLGIGAGLHVPIIPLALAIFGNCGQTHCQQPDRCN</sequence>
<evidence type="ECO:0000313" key="1">
    <source>
        <dbReference type="EMBL" id="POG11283.1"/>
    </source>
</evidence>
<comment type="caution">
    <text evidence="1">The sequence shown here is derived from an EMBL/GenBank/DDBJ whole genome shotgun (WGS) entry which is preliminary data.</text>
</comment>
<dbReference type="EMBL" id="MINH01000019">
    <property type="protein sequence ID" value="POG11283.1"/>
    <property type="molecule type" value="Genomic_DNA"/>
</dbReference>
<reference evidence="1 2" key="2">
    <citation type="submission" date="2018-03" db="EMBL/GenBank/DDBJ databases">
        <title>Draft genome of Pseudomonas putida strain KH-21-114.</title>
        <authorList>
            <person name="Yoshizawa S."/>
            <person name="Khan N.H."/>
            <person name="Nishimura M."/>
            <person name="Chiura H.X."/>
            <person name="Ogura Y."/>
            <person name="Hayashi T."/>
            <person name="Kogure K."/>
        </authorList>
    </citation>
    <scope>NUCLEOTIDE SEQUENCE [LARGE SCALE GENOMIC DNA]</scope>
    <source>
        <strain evidence="1 2">KH-21-114</strain>
    </source>
</reference>
<proteinExistence type="predicted"/>
<dbReference type="AlphaFoldDB" id="A0A2S3X746"/>
<evidence type="ECO:0000313" key="2">
    <source>
        <dbReference type="Proteomes" id="UP000237230"/>
    </source>
</evidence>
<protein>
    <submittedName>
        <fullName evidence="1">Uncharacterized protein</fullName>
    </submittedName>
</protein>
<dbReference type="Proteomes" id="UP000237230">
    <property type="component" value="Unassembled WGS sequence"/>
</dbReference>
<reference evidence="1 2" key="1">
    <citation type="submission" date="2016-08" db="EMBL/GenBank/DDBJ databases">
        <authorList>
            <person name="Seilhamer J.J."/>
        </authorList>
    </citation>
    <scope>NUCLEOTIDE SEQUENCE [LARGE SCALE GENOMIC DNA]</scope>
    <source>
        <strain evidence="1 2">KH-21-114</strain>
    </source>
</reference>
<name>A0A2S3X746_PSEPU</name>
<gene>
    <name evidence="1" type="ORF">BGP84_16645</name>
</gene>
<accession>A0A2S3X746</accession>